<reference evidence="1 2" key="1">
    <citation type="submission" date="2016-12" db="EMBL/GenBank/DDBJ databases">
        <title>Genome sequencing of Methylocaldum marinum.</title>
        <authorList>
            <person name="Takeuchi M."/>
            <person name="Kamagata Y."/>
            <person name="Hiraoka S."/>
            <person name="Oshima K."/>
            <person name="Hattori M."/>
            <person name="Iwasaki W."/>
        </authorList>
    </citation>
    <scope>NUCLEOTIDE SEQUENCE [LARGE SCALE GENOMIC DNA]</scope>
    <source>
        <strain evidence="1 2">S8</strain>
    </source>
</reference>
<dbReference type="EMBL" id="AP017928">
    <property type="protein sequence ID" value="BBA37581.1"/>
    <property type="molecule type" value="Genomic_DNA"/>
</dbReference>
<evidence type="ECO:0000313" key="2">
    <source>
        <dbReference type="Proteomes" id="UP000266313"/>
    </source>
</evidence>
<dbReference type="OrthoDB" id="9945270at2"/>
<protein>
    <submittedName>
        <fullName evidence="1">Uncharacterized protein</fullName>
    </submittedName>
</protein>
<dbReference type="KEGG" id="mmai:sS8_5664"/>
<dbReference type="Proteomes" id="UP000266313">
    <property type="component" value="Chromosome"/>
</dbReference>
<accession>A0A250L202</accession>
<sequence length="182" mass="21319">MSNKQKELTLTLQASFEKIYYAKYALDFPHTESALNNCIKYKNKPCLEVYKHFKEGKSSILSLSSDKSLGATLDIIEKACLSEDQAMANNICYGGLMSLYFYNSSAQDKKIFKRINKYPKAIKNIIFNNDFLWFHNRPKNSNWINYISTLDIDWEQDGQKKFILNMFKRNINQIDGEPWVLR</sequence>
<dbReference type="AlphaFoldDB" id="A0A250L202"/>
<organism evidence="1 2">
    <name type="scientific">Methylocaldum marinum</name>
    <dbReference type="NCBI Taxonomy" id="1432792"/>
    <lineage>
        <taxon>Bacteria</taxon>
        <taxon>Pseudomonadati</taxon>
        <taxon>Pseudomonadota</taxon>
        <taxon>Gammaproteobacteria</taxon>
        <taxon>Methylococcales</taxon>
        <taxon>Methylococcaceae</taxon>
        <taxon>Methylocaldum</taxon>
    </lineage>
</organism>
<dbReference type="RefSeq" id="WP_145986695.1">
    <property type="nucleotide sequence ID" value="NZ_AP017928.1"/>
</dbReference>
<proteinExistence type="predicted"/>
<name>A0A250L202_9GAMM</name>
<evidence type="ECO:0000313" key="1">
    <source>
        <dbReference type="EMBL" id="BBA37581.1"/>
    </source>
</evidence>
<keyword evidence="2" id="KW-1185">Reference proteome</keyword>
<gene>
    <name evidence="1" type="ORF">sS8_5664</name>
</gene>